<dbReference type="OrthoDB" id="289016at2759"/>
<dbReference type="AlphaFoldDB" id="A0E6E9"/>
<name>A0E6E9_PARTE</name>
<evidence type="ECO:0000313" key="2">
    <source>
        <dbReference type="Proteomes" id="UP000000600"/>
    </source>
</evidence>
<dbReference type="GeneID" id="5044048"/>
<dbReference type="KEGG" id="ptm:GSPATT00003731001"/>
<proteinExistence type="predicted"/>
<dbReference type="InParanoid" id="A0E6E9"/>
<evidence type="ECO:0000313" key="1">
    <source>
        <dbReference type="EMBL" id="CAK90866.1"/>
    </source>
</evidence>
<dbReference type="EMBL" id="CT868660">
    <property type="protein sequence ID" value="CAK90866.1"/>
    <property type="molecule type" value="Genomic_DNA"/>
</dbReference>
<sequence length="240" mass="28150">MCDFFNYVKYESNLKVVHLFNNGFQILALLEITDKIDYCMIGLNGEFIIIAGQTIFQQLMKDFYKIENQIIYAAYIFEIPIIVIQKKNQICVFSIRYSITEDYCVQSKQAGKVIEFGKTLRQKGKGVDNQKIKNNIFEQPFGLKQQICFLTTYNTLLCYDTKELRLLQKLQINNLDQTYKLVALHRIDLNLVKNYDSKIGSKNHILFYYSYQKMKLQTFIFDLSLGSIQLVASRRCKNIV</sequence>
<dbReference type="HOGENOM" id="CLU_1158300_0_0_1"/>
<protein>
    <submittedName>
        <fullName evidence="1">Uncharacterized protein</fullName>
    </submittedName>
</protein>
<reference evidence="1 2" key="1">
    <citation type="journal article" date="2006" name="Nature">
        <title>Global trends of whole-genome duplications revealed by the ciliate Paramecium tetraurelia.</title>
        <authorList>
            <consortium name="Genoscope"/>
            <person name="Aury J.-M."/>
            <person name="Jaillon O."/>
            <person name="Duret L."/>
            <person name="Noel B."/>
            <person name="Jubin C."/>
            <person name="Porcel B.M."/>
            <person name="Segurens B."/>
            <person name="Daubin V."/>
            <person name="Anthouard V."/>
            <person name="Aiach N."/>
            <person name="Arnaiz O."/>
            <person name="Billaut A."/>
            <person name="Beisson J."/>
            <person name="Blanc I."/>
            <person name="Bouhouche K."/>
            <person name="Camara F."/>
            <person name="Duharcourt S."/>
            <person name="Guigo R."/>
            <person name="Gogendeau D."/>
            <person name="Katinka M."/>
            <person name="Keller A.-M."/>
            <person name="Kissmehl R."/>
            <person name="Klotz C."/>
            <person name="Koll F."/>
            <person name="Le Moue A."/>
            <person name="Lepere C."/>
            <person name="Malinsky S."/>
            <person name="Nowacki M."/>
            <person name="Nowak J.K."/>
            <person name="Plattner H."/>
            <person name="Poulain J."/>
            <person name="Ruiz F."/>
            <person name="Serrano V."/>
            <person name="Zagulski M."/>
            <person name="Dessen P."/>
            <person name="Betermier M."/>
            <person name="Weissenbach J."/>
            <person name="Scarpelli C."/>
            <person name="Schachter V."/>
            <person name="Sperling L."/>
            <person name="Meyer E."/>
            <person name="Cohen J."/>
            <person name="Wincker P."/>
        </authorList>
    </citation>
    <scope>NUCLEOTIDE SEQUENCE [LARGE SCALE GENOMIC DNA]</scope>
    <source>
        <strain evidence="1 2">Stock d4-2</strain>
    </source>
</reference>
<keyword evidence="2" id="KW-1185">Reference proteome</keyword>
<gene>
    <name evidence="1" type="ORF">GSPATT00003731001</name>
</gene>
<dbReference type="Proteomes" id="UP000000600">
    <property type="component" value="Unassembled WGS sequence"/>
</dbReference>
<dbReference type="RefSeq" id="XP_001458263.1">
    <property type="nucleotide sequence ID" value="XM_001458226.1"/>
</dbReference>
<organism evidence="1 2">
    <name type="scientific">Paramecium tetraurelia</name>
    <dbReference type="NCBI Taxonomy" id="5888"/>
    <lineage>
        <taxon>Eukaryota</taxon>
        <taxon>Sar</taxon>
        <taxon>Alveolata</taxon>
        <taxon>Ciliophora</taxon>
        <taxon>Intramacronucleata</taxon>
        <taxon>Oligohymenophorea</taxon>
        <taxon>Peniculida</taxon>
        <taxon>Parameciidae</taxon>
        <taxon>Paramecium</taxon>
    </lineage>
</organism>
<accession>A0E6E9</accession>